<dbReference type="EMBL" id="OX460343">
    <property type="protein sequence ID" value="CAI9181313.1"/>
    <property type="molecule type" value="Genomic_DNA"/>
</dbReference>
<evidence type="ECO:0000256" key="1">
    <source>
        <dbReference type="SAM" id="MobiDB-lite"/>
    </source>
</evidence>
<name>A0ABN9A4V5_RANTA</name>
<keyword evidence="3" id="KW-1185">Reference proteome</keyword>
<dbReference type="Proteomes" id="UP001176941">
    <property type="component" value="Chromosome X"/>
</dbReference>
<reference evidence="2" key="1">
    <citation type="submission" date="2023-04" db="EMBL/GenBank/DDBJ databases">
        <authorList>
            <consortium name="ELIXIR-Norway"/>
        </authorList>
    </citation>
    <scope>NUCLEOTIDE SEQUENCE [LARGE SCALE GENOMIC DNA]</scope>
</reference>
<accession>A0ABN9A4V5</accession>
<organism evidence="2 3">
    <name type="scientific">Rangifer tarandus platyrhynchus</name>
    <name type="common">Svalbard reindeer</name>
    <dbReference type="NCBI Taxonomy" id="3082113"/>
    <lineage>
        <taxon>Eukaryota</taxon>
        <taxon>Metazoa</taxon>
        <taxon>Chordata</taxon>
        <taxon>Craniata</taxon>
        <taxon>Vertebrata</taxon>
        <taxon>Euteleostomi</taxon>
        <taxon>Mammalia</taxon>
        <taxon>Eutheria</taxon>
        <taxon>Laurasiatheria</taxon>
        <taxon>Artiodactyla</taxon>
        <taxon>Ruminantia</taxon>
        <taxon>Pecora</taxon>
        <taxon>Cervidae</taxon>
        <taxon>Odocoileinae</taxon>
        <taxon>Rangifer</taxon>
    </lineage>
</organism>
<proteinExistence type="predicted"/>
<evidence type="ECO:0000313" key="2">
    <source>
        <dbReference type="EMBL" id="CAI9181313.1"/>
    </source>
</evidence>
<evidence type="ECO:0000313" key="3">
    <source>
        <dbReference type="Proteomes" id="UP001176941"/>
    </source>
</evidence>
<protein>
    <submittedName>
        <fullName evidence="2">Uncharacterized protein</fullName>
    </submittedName>
</protein>
<feature type="region of interest" description="Disordered" evidence="1">
    <location>
        <begin position="1"/>
        <end position="53"/>
    </location>
</feature>
<feature type="region of interest" description="Disordered" evidence="1">
    <location>
        <begin position="65"/>
        <end position="122"/>
    </location>
</feature>
<sequence length="173" mass="18098">MVKKDLRGLACTHRPPRRIIRVKGSAAGSAQTDRRVAGSSSGGARALPPRPPALRRRVGILSASRRRLNYSSPDSGLASPSAELAQRSGRSRPLAKPQPLGLELEGLGGHLGPPSTLGEASTGDGAFPKFCAGAPRIGNTVSRNPEPSGALCKILDVPGPCRKLEIPLEMFLI</sequence>
<gene>
    <name evidence="2" type="ORF">MRATA1EN1_LOCUS30275</name>
</gene>